<keyword evidence="1" id="KW-0614">Plasmid</keyword>
<sequence length="101" mass="11038">MAEPATIQPEGAPVPLPITFSYCYPTGIIGFGRHVPEGAFSLLHGDDETVRDIVTIHARHAYDGHTLIVPGFPEADTTDEASDAAIAFYRRLLMALERRMA</sequence>
<dbReference type="EMBL" id="CP048631">
    <property type="protein sequence ID" value="QIB36522.1"/>
    <property type="molecule type" value="Genomic_DNA"/>
</dbReference>
<evidence type="ECO:0000313" key="1">
    <source>
        <dbReference type="EMBL" id="QIB36522.1"/>
    </source>
</evidence>
<gene>
    <name evidence="1" type="ORF">G3A50_22150</name>
</gene>
<name>A0A6P1YTR4_9HYPH</name>
<dbReference type="KEGG" id="apra:G3A50_22150"/>
<dbReference type="RefSeq" id="WP_163078295.1">
    <property type="nucleotide sequence ID" value="NZ_CP048631.1"/>
</dbReference>
<keyword evidence="2" id="KW-1185">Reference proteome</keyword>
<evidence type="ECO:0000313" key="2">
    <source>
        <dbReference type="Proteomes" id="UP000464751"/>
    </source>
</evidence>
<protein>
    <recommendedName>
        <fullName evidence="3">Host nuclease inhibitor protein</fullName>
    </recommendedName>
</protein>
<organism evidence="1 2">
    <name type="scientific">Ancylobacter pratisalsi</name>
    <dbReference type="NCBI Taxonomy" id="1745854"/>
    <lineage>
        <taxon>Bacteria</taxon>
        <taxon>Pseudomonadati</taxon>
        <taxon>Pseudomonadota</taxon>
        <taxon>Alphaproteobacteria</taxon>
        <taxon>Hyphomicrobiales</taxon>
        <taxon>Xanthobacteraceae</taxon>
        <taxon>Ancylobacter</taxon>
    </lineage>
</organism>
<dbReference type="Proteomes" id="UP000464751">
    <property type="component" value="Plasmid pLGM"/>
</dbReference>
<accession>A0A6P1YTR4</accession>
<proteinExistence type="predicted"/>
<geneLocation type="plasmid" evidence="2">
    <name>plgm</name>
</geneLocation>
<evidence type="ECO:0008006" key="3">
    <source>
        <dbReference type="Google" id="ProtNLM"/>
    </source>
</evidence>
<reference evidence="1 2" key="1">
    <citation type="submission" date="2020-02" db="EMBL/GenBank/DDBJ databases">
        <authorList>
            <person name="Li G."/>
        </authorList>
    </citation>
    <scope>NUCLEOTIDE SEQUENCE [LARGE SCALE GENOMIC DNA]</scope>
    <source>
        <strain evidence="1 2">DSM 102029</strain>
        <plasmid evidence="2">plgm</plasmid>
    </source>
</reference>
<dbReference type="AlphaFoldDB" id="A0A6P1YTR4"/>